<name>A0ABC8K006_ERUVS</name>
<comment type="caution">
    <text evidence="2">The sequence shown here is derived from an EMBL/GenBank/DDBJ whole genome shotgun (WGS) entry which is preliminary data.</text>
</comment>
<dbReference type="Proteomes" id="UP001642260">
    <property type="component" value="Unassembled WGS sequence"/>
</dbReference>
<gene>
    <name evidence="2" type="ORF">ERUC_LOCUS17579</name>
</gene>
<protein>
    <submittedName>
        <fullName evidence="2">Uncharacterized protein</fullName>
    </submittedName>
</protein>
<feature type="region of interest" description="Disordered" evidence="1">
    <location>
        <begin position="24"/>
        <end position="46"/>
    </location>
</feature>
<proteinExistence type="predicted"/>
<dbReference type="EMBL" id="CAKOAT010162488">
    <property type="protein sequence ID" value="CAH8349123.1"/>
    <property type="molecule type" value="Genomic_DNA"/>
</dbReference>
<keyword evidence="3" id="KW-1185">Reference proteome</keyword>
<reference evidence="2 3" key="1">
    <citation type="submission" date="2022-03" db="EMBL/GenBank/DDBJ databases">
        <authorList>
            <person name="Macdonald S."/>
            <person name="Ahmed S."/>
            <person name="Newling K."/>
        </authorList>
    </citation>
    <scope>NUCLEOTIDE SEQUENCE [LARGE SCALE GENOMIC DNA]</scope>
</reference>
<evidence type="ECO:0000313" key="2">
    <source>
        <dbReference type="EMBL" id="CAH8349123.1"/>
    </source>
</evidence>
<accession>A0ABC8K006</accession>
<organism evidence="2 3">
    <name type="scientific">Eruca vesicaria subsp. sativa</name>
    <name type="common">Garden rocket</name>
    <name type="synonym">Eruca sativa</name>
    <dbReference type="NCBI Taxonomy" id="29727"/>
    <lineage>
        <taxon>Eukaryota</taxon>
        <taxon>Viridiplantae</taxon>
        <taxon>Streptophyta</taxon>
        <taxon>Embryophyta</taxon>
        <taxon>Tracheophyta</taxon>
        <taxon>Spermatophyta</taxon>
        <taxon>Magnoliopsida</taxon>
        <taxon>eudicotyledons</taxon>
        <taxon>Gunneridae</taxon>
        <taxon>Pentapetalae</taxon>
        <taxon>rosids</taxon>
        <taxon>malvids</taxon>
        <taxon>Brassicales</taxon>
        <taxon>Brassicaceae</taxon>
        <taxon>Brassiceae</taxon>
        <taxon>Eruca</taxon>
    </lineage>
</organism>
<evidence type="ECO:0000256" key="1">
    <source>
        <dbReference type="SAM" id="MobiDB-lite"/>
    </source>
</evidence>
<sequence>MAPEEFTTTTLAYNPSVETHYVREQTARETTVSHPKTHKGKIQQLPEPLTQILSPMDREARVLGYREKKKKRKFEKTIREKTKDQWTFCQIERDRSRGPRVQHNANV</sequence>
<evidence type="ECO:0000313" key="3">
    <source>
        <dbReference type="Proteomes" id="UP001642260"/>
    </source>
</evidence>
<dbReference type="AlphaFoldDB" id="A0ABC8K006"/>